<proteinExistence type="predicted"/>
<reference evidence="2" key="1">
    <citation type="submission" date="2022-04" db="EMBL/GenBank/DDBJ databases">
        <title>Complete genome sequences of Ezakiella coagulans and Fenollaria massiliensis.</title>
        <authorList>
            <person name="France M.T."/>
            <person name="Clifford J."/>
            <person name="Narina S."/>
            <person name="Rutt L."/>
            <person name="Ravel J."/>
        </authorList>
    </citation>
    <scope>NUCLEOTIDE SEQUENCE</scope>
    <source>
        <strain evidence="2">C0061C2</strain>
    </source>
</reference>
<dbReference type="GO" id="GO:0016020">
    <property type="term" value="C:membrane"/>
    <property type="evidence" value="ECO:0007669"/>
    <property type="project" value="InterPro"/>
</dbReference>
<keyword evidence="1" id="KW-0812">Transmembrane</keyword>
<gene>
    <name evidence="2" type="ORF">M1R53_03715</name>
</gene>
<evidence type="ECO:0008006" key="4">
    <source>
        <dbReference type="Google" id="ProtNLM"/>
    </source>
</evidence>
<dbReference type="EMBL" id="CP096649">
    <property type="protein sequence ID" value="UQK59761.1"/>
    <property type="molecule type" value="Genomic_DNA"/>
</dbReference>
<dbReference type="GO" id="GO:0004190">
    <property type="term" value="F:aspartic-type endopeptidase activity"/>
    <property type="evidence" value="ECO:0007669"/>
    <property type="project" value="InterPro"/>
</dbReference>
<feature type="transmembrane region" description="Helical" evidence="1">
    <location>
        <begin position="80"/>
        <end position="110"/>
    </location>
</feature>
<keyword evidence="1" id="KW-1133">Transmembrane helix</keyword>
<keyword evidence="3" id="KW-1185">Reference proteome</keyword>
<feature type="transmembrane region" description="Helical" evidence="1">
    <location>
        <begin position="122"/>
        <end position="141"/>
    </location>
</feature>
<name>A0A9E7DKX0_9FIRM</name>
<organism evidence="2 3">
    <name type="scientific">Fenollaria massiliensis</name>
    <dbReference type="NCBI Taxonomy" id="938288"/>
    <lineage>
        <taxon>Bacteria</taxon>
        <taxon>Bacillati</taxon>
        <taxon>Bacillota</taxon>
        <taxon>Clostridia</taxon>
        <taxon>Eubacteriales</taxon>
        <taxon>Fenollaria</taxon>
    </lineage>
</organism>
<evidence type="ECO:0000256" key="1">
    <source>
        <dbReference type="SAM" id="Phobius"/>
    </source>
</evidence>
<accession>A0A9E7DKX0</accession>
<keyword evidence="1" id="KW-0472">Membrane</keyword>
<evidence type="ECO:0000313" key="3">
    <source>
        <dbReference type="Proteomes" id="UP000831151"/>
    </source>
</evidence>
<dbReference type="RefSeq" id="WP_249243116.1">
    <property type="nucleotide sequence ID" value="NZ_CP096649.1"/>
</dbReference>
<evidence type="ECO:0000313" key="2">
    <source>
        <dbReference type="EMBL" id="UQK59761.1"/>
    </source>
</evidence>
<protein>
    <recommendedName>
        <fullName evidence="4">Prepilin type IV endopeptidase peptidase domain-containing protein</fullName>
    </recommendedName>
</protein>
<feature type="transmembrane region" description="Helical" evidence="1">
    <location>
        <begin position="29"/>
        <end position="59"/>
    </location>
</feature>
<sequence length="146" mass="17113">MLIALYTVLTLILLYISYKDIKEAQYNNFYFYLLIIIVSAIAISTNLSYIKIGLIYLALFLSHIFKDKYIEYIGDGDVDLYILLFMIFSFQKYLILIIISTISAIIVNLIKNHVNKKNDRAVRLVPYISFAFLIIMLFDLFKEKIL</sequence>
<dbReference type="Proteomes" id="UP000831151">
    <property type="component" value="Chromosome"/>
</dbReference>
<dbReference type="KEGG" id="fms:M1R53_03715"/>
<dbReference type="AlphaFoldDB" id="A0A9E7DKX0"/>